<dbReference type="EMBL" id="KI517426">
    <property type="protein sequence ID" value="ESQ46464.1"/>
    <property type="molecule type" value="Genomic_DNA"/>
</dbReference>
<dbReference type="InterPro" id="IPR012337">
    <property type="entry name" value="RNaseH-like_sf"/>
</dbReference>
<dbReference type="KEGG" id="eus:EUTSA_v10000609mg"/>
<dbReference type="OMA" id="NNIMEFY"/>
<organism evidence="2 3">
    <name type="scientific">Eutrema salsugineum</name>
    <name type="common">Saltwater cress</name>
    <name type="synonym">Sisymbrium salsugineum</name>
    <dbReference type="NCBI Taxonomy" id="72664"/>
    <lineage>
        <taxon>Eukaryota</taxon>
        <taxon>Viridiplantae</taxon>
        <taxon>Streptophyta</taxon>
        <taxon>Embryophyta</taxon>
        <taxon>Tracheophyta</taxon>
        <taxon>Spermatophyta</taxon>
        <taxon>Magnoliopsida</taxon>
        <taxon>eudicotyledons</taxon>
        <taxon>Gunneridae</taxon>
        <taxon>Pentapetalae</taxon>
        <taxon>rosids</taxon>
        <taxon>malvids</taxon>
        <taxon>Brassicales</taxon>
        <taxon>Brassicaceae</taxon>
        <taxon>Eutremeae</taxon>
        <taxon>Eutrema</taxon>
    </lineage>
</organism>
<dbReference type="GO" id="GO:0003676">
    <property type="term" value="F:nucleic acid binding"/>
    <property type="evidence" value="ECO:0007669"/>
    <property type="project" value="InterPro"/>
</dbReference>
<dbReference type="PANTHER" id="PTHR47074">
    <property type="entry name" value="BNAC02G40300D PROTEIN"/>
    <property type="match status" value="1"/>
</dbReference>
<dbReference type="SUPFAM" id="SSF53098">
    <property type="entry name" value="Ribonuclease H-like"/>
    <property type="match status" value="1"/>
</dbReference>
<name>V4LRK8_EUTSA</name>
<dbReference type="CDD" id="cd06222">
    <property type="entry name" value="RNase_H_like"/>
    <property type="match status" value="1"/>
</dbReference>
<reference evidence="2 3" key="1">
    <citation type="journal article" date="2013" name="Front. Plant Sci.">
        <title>The Reference Genome of the Halophytic Plant Eutrema salsugineum.</title>
        <authorList>
            <person name="Yang R."/>
            <person name="Jarvis D.E."/>
            <person name="Chen H."/>
            <person name="Beilstein M.A."/>
            <person name="Grimwood J."/>
            <person name="Jenkins J."/>
            <person name="Shu S."/>
            <person name="Prochnik S."/>
            <person name="Xin M."/>
            <person name="Ma C."/>
            <person name="Schmutz J."/>
            <person name="Wing R.A."/>
            <person name="Mitchell-Olds T."/>
            <person name="Schumaker K.S."/>
            <person name="Wang X."/>
        </authorList>
    </citation>
    <scope>NUCLEOTIDE SEQUENCE [LARGE SCALE GENOMIC DNA]</scope>
</reference>
<dbReference type="PANTHER" id="PTHR47074:SF49">
    <property type="entry name" value="POLYNUCLEOTIDYL TRANSFERASE, RIBONUCLEASE H-LIKE SUPERFAMILY PROTEIN"/>
    <property type="match status" value="1"/>
</dbReference>
<keyword evidence="3" id="KW-1185">Reference proteome</keyword>
<gene>
    <name evidence="2" type="ORF">EUTSA_v10000609mg</name>
</gene>
<sequence>AAWKEETKTAGLGWFFSDFSGPFGNQGKTEQHVLSPLVGEALALRVALLAAKSRGISKLIMKSDSLELINTVNSDNNIMEFYGILHEVRTFASSFSFLRFLHIPRSANVVADNLA</sequence>
<feature type="non-terminal residue" evidence="2">
    <location>
        <position position="1"/>
    </location>
</feature>
<dbReference type="InterPro" id="IPR044730">
    <property type="entry name" value="RNase_H-like_dom_plant"/>
</dbReference>
<feature type="domain" description="RNase H type-1" evidence="1">
    <location>
        <begin position="2"/>
        <end position="115"/>
    </location>
</feature>
<dbReference type="Proteomes" id="UP000030689">
    <property type="component" value="Unassembled WGS sequence"/>
</dbReference>
<accession>V4LRK8</accession>
<evidence type="ECO:0000313" key="2">
    <source>
        <dbReference type="EMBL" id="ESQ46464.1"/>
    </source>
</evidence>
<dbReference type="eggNOG" id="KOG1075">
    <property type="taxonomic scope" value="Eukaryota"/>
</dbReference>
<evidence type="ECO:0000313" key="3">
    <source>
        <dbReference type="Proteomes" id="UP000030689"/>
    </source>
</evidence>
<dbReference type="InterPro" id="IPR036397">
    <property type="entry name" value="RNaseH_sf"/>
</dbReference>
<dbReference type="Gramene" id="ESQ46464">
    <property type="protein sequence ID" value="ESQ46464"/>
    <property type="gene ID" value="EUTSA_v10000609mg"/>
</dbReference>
<dbReference type="InterPro" id="IPR002156">
    <property type="entry name" value="RNaseH_domain"/>
</dbReference>
<dbReference type="Gene3D" id="3.30.420.10">
    <property type="entry name" value="Ribonuclease H-like superfamily/Ribonuclease H"/>
    <property type="match status" value="1"/>
</dbReference>
<dbReference type="Pfam" id="PF13456">
    <property type="entry name" value="RVT_3"/>
    <property type="match status" value="1"/>
</dbReference>
<evidence type="ECO:0000259" key="1">
    <source>
        <dbReference type="Pfam" id="PF13456"/>
    </source>
</evidence>
<proteinExistence type="predicted"/>
<protein>
    <recommendedName>
        <fullName evidence="1">RNase H type-1 domain-containing protein</fullName>
    </recommendedName>
</protein>
<dbReference type="AlphaFoldDB" id="V4LRK8"/>
<dbReference type="GO" id="GO:0004523">
    <property type="term" value="F:RNA-DNA hybrid ribonuclease activity"/>
    <property type="evidence" value="ECO:0007669"/>
    <property type="project" value="InterPro"/>
</dbReference>
<dbReference type="InterPro" id="IPR052929">
    <property type="entry name" value="RNase_H-like_EbsB-rel"/>
</dbReference>